<reference evidence="1 2" key="1">
    <citation type="submission" date="2023-06" db="EMBL/GenBank/DDBJ databases">
        <authorList>
            <person name="Oyuntsetseg B."/>
            <person name="Kim S.B."/>
        </authorList>
    </citation>
    <scope>NUCLEOTIDE SEQUENCE [LARGE SCALE GENOMIC DNA]</scope>
    <source>
        <strain evidence="1 2">4-36</strain>
    </source>
</reference>
<accession>A0A9Y2NPD9</accession>
<dbReference type="AlphaFoldDB" id="A0A9Y2NPD9"/>
<dbReference type="KEGG" id="amog:QRX60_17015"/>
<organism evidence="1 2">
    <name type="scientific">Amycolatopsis mongoliensis</name>
    <dbReference type="NCBI Taxonomy" id="715475"/>
    <lineage>
        <taxon>Bacteria</taxon>
        <taxon>Bacillati</taxon>
        <taxon>Actinomycetota</taxon>
        <taxon>Actinomycetes</taxon>
        <taxon>Pseudonocardiales</taxon>
        <taxon>Pseudonocardiaceae</taxon>
        <taxon>Amycolatopsis</taxon>
    </lineage>
</organism>
<dbReference type="EMBL" id="CP127295">
    <property type="protein sequence ID" value="WIY05460.1"/>
    <property type="molecule type" value="Genomic_DNA"/>
</dbReference>
<gene>
    <name evidence="1" type="ORF">QRX60_17015</name>
</gene>
<name>A0A9Y2NPD9_9PSEU</name>
<proteinExistence type="predicted"/>
<protein>
    <submittedName>
        <fullName evidence="1">Uncharacterized protein</fullName>
    </submittedName>
</protein>
<evidence type="ECO:0000313" key="2">
    <source>
        <dbReference type="Proteomes" id="UP001239397"/>
    </source>
</evidence>
<dbReference type="RefSeq" id="WP_286001748.1">
    <property type="nucleotide sequence ID" value="NZ_CP127295.1"/>
</dbReference>
<keyword evidence="2" id="KW-1185">Reference proteome</keyword>
<dbReference type="Proteomes" id="UP001239397">
    <property type="component" value="Chromosome"/>
</dbReference>
<sequence>MARQSVTTQQITRAGTIPTAGSPNVDGDIIDTGASVFLLLSNTGASPASVTVVSQATFDGLAVDDLTVSLAAGVTRVVGPISPGTFGFPAGDTNASRAFVNYTGTPADIKRSVLSY</sequence>
<evidence type="ECO:0000313" key="1">
    <source>
        <dbReference type="EMBL" id="WIY05460.1"/>
    </source>
</evidence>